<evidence type="ECO:0000313" key="4">
    <source>
        <dbReference type="Proteomes" id="UP000245884"/>
    </source>
</evidence>
<evidence type="ECO:0000259" key="2">
    <source>
        <dbReference type="Pfam" id="PF10276"/>
    </source>
</evidence>
<feature type="compositionally biased region" description="Low complexity" evidence="1">
    <location>
        <begin position="47"/>
        <end position="57"/>
    </location>
</feature>
<organism evidence="3 4">
    <name type="scientific">Jaminaea rosea</name>
    <dbReference type="NCBI Taxonomy" id="1569628"/>
    <lineage>
        <taxon>Eukaryota</taxon>
        <taxon>Fungi</taxon>
        <taxon>Dikarya</taxon>
        <taxon>Basidiomycota</taxon>
        <taxon>Ustilaginomycotina</taxon>
        <taxon>Exobasidiomycetes</taxon>
        <taxon>Microstromatales</taxon>
        <taxon>Microstromatales incertae sedis</taxon>
        <taxon>Jaminaea</taxon>
    </lineage>
</organism>
<dbReference type="GO" id="GO:0006120">
    <property type="term" value="P:mitochondrial electron transport, NADH to ubiquinone"/>
    <property type="evidence" value="ECO:0007669"/>
    <property type="project" value="TreeGrafter"/>
</dbReference>
<name>A0A316ULM4_9BASI</name>
<protein>
    <recommendedName>
        <fullName evidence="2">Zinc finger CHCC-type domain-containing protein</fullName>
    </recommendedName>
</protein>
<dbReference type="EMBL" id="KZ819676">
    <property type="protein sequence ID" value="PWN25281.1"/>
    <property type="molecule type" value="Genomic_DNA"/>
</dbReference>
<accession>A0A316ULM4</accession>
<feature type="compositionally biased region" description="Polar residues" evidence="1">
    <location>
        <begin position="78"/>
        <end position="90"/>
    </location>
</feature>
<dbReference type="AlphaFoldDB" id="A0A316ULM4"/>
<dbReference type="GeneID" id="37028726"/>
<dbReference type="STRING" id="1569628.A0A316ULM4"/>
<dbReference type="PANTHER" id="PTHR13156:SF0">
    <property type="entry name" value="NADH DEHYDROGENASE [UBIQUINONE] IRON-SULFUR PROTEIN 6, MITOCHONDRIAL"/>
    <property type="match status" value="1"/>
</dbReference>
<evidence type="ECO:0000313" key="3">
    <source>
        <dbReference type="EMBL" id="PWN25281.1"/>
    </source>
</evidence>
<dbReference type="Pfam" id="PF10276">
    <property type="entry name" value="zf-CHCC"/>
    <property type="match status" value="1"/>
</dbReference>
<feature type="domain" description="Zinc finger CHCC-type" evidence="2">
    <location>
        <begin position="130"/>
        <end position="166"/>
    </location>
</feature>
<dbReference type="Gene3D" id="2.60.260.40">
    <property type="entry name" value="q5lls5 like domains"/>
    <property type="match status" value="1"/>
</dbReference>
<dbReference type="OrthoDB" id="307899at2759"/>
<dbReference type="PANTHER" id="PTHR13156">
    <property type="entry name" value="NADH-UBIQUINONE OXIDOREDUCTASE 13 KD-A SUBUNIT"/>
    <property type="match status" value="1"/>
</dbReference>
<proteinExistence type="predicted"/>
<keyword evidence="4" id="KW-1185">Reference proteome</keyword>
<sequence>MLLATTTASRSLLSSAPASSSRLALRTFSSTPTPLAGFFQRPAQVPTLRDTQTTPDTTSKDTSKVAYPHTVPGYPAEQSPNYPATWSKTQQPRDEAWKGPRFEQMNAEMQPMPLSAMAMIAKEPIRLVQGRKAMCDGGKGALGHPRVFINLDKAGPKACPWCGLRYEQDHGDHH</sequence>
<feature type="region of interest" description="Disordered" evidence="1">
    <location>
        <begin position="35"/>
        <end position="94"/>
    </location>
</feature>
<dbReference type="RefSeq" id="XP_025359893.1">
    <property type="nucleotide sequence ID" value="XM_025506903.1"/>
</dbReference>
<gene>
    <name evidence="3" type="ORF">BDZ90DRAFT_234128</name>
</gene>
<feature type="region of interest" description="Disordered" evidence="1">
    <location>
        <begin position="1"/>
        <end position="23"/>
    </location>
</feature>
<dbReference type="Proteomes" id="UP000245884">
    <property type="component" value="Unassembled WGS sequence"/>
</dbReference>
<evidence type="ECO:0000256" key="1">
    <source>
        <dbReference type="SAM" id="MobiDB-lite"/>
    </source>
</evidence>
<dbReference type="GO" id="GO:0005739">
    <property type="term" value="C:mitochondrion"/>
    <property type="evidence" value="ECO:0007669"/>
    <property type="project" value="GOC"/>
</dbReference>
<dbReference type="InterPro" id="IPR019401">
    <property type="entry name" value="Znf_CHCC"/>
</dbReference>
<reference evidence="3 4" key="1">
    <citation type="journal article" date="2018" name="Mol. Biol. Evol.">
        <title>Broad Genomic Sampling Reveals a Smut Pathogenic Ancestry of the Fungal Clade Ustilaginomycotina.</title>
        <authorList>
            <person name="Kijpornyongpan T."/>
            <person name="Mondo S.J."/>
            <person name="Barry K."/>
            <person name="Sandor L."/>
            <person name="Lee J."/>
            <person name="Lipzen A."/>
            <person name="Pangilinan J."/>
            <person name="LaButti K."/>
            <person name="Hainaut M."/>
            <person name="Henrissat B."/>
            <person name="Grigoriev I.V."/>
            <person name="Spatafora J.W."/>
            <person name="Aime M.C."/>
        </authorList>
    </citation>
    <scope>NUCLEOTIDE SEQUENCE [LARGE SCALE GENOMIC DNA]</scope>
    <source>
        <strain evidence="3 4">MCA 5214</strain>
    </source>
</reference>
<dbReference type="FunFam" id="2.60.260.40:FF:000003">
    <property type="entry name" value="NADH dehydrogenase [ubiquinone] iron-sulfur protein 6, mitochondrial"/>
    <property type="match status" value="1"/>
</dbReference>